<keyword evidence="3" id="KW-1185">Reference proteome</keyword>
<dbReference type="EMBL" id="BGZK01000577">
    <property type="protein sequence ID" value="GBP51238.1"/>
    <property type="molecule type" value="Genomic_DNA"/>
</dbReference>
<dbReference type="AlphaFoldDB" id="A0A4C1WIJ6"/>
<proteinExistence type="predicted"/>
<feature type="region of interest" description="Disordered" evidence="1">
    <location>
        <begin position="1"/>
        <end position="34"/>
    </location>
</feature>
<protein>
    <submittedName>
        <fullName evidence="2">Uncharacterized protein</fullName>
    </submittedName>
</protein>
<feature type="region of interest" description="Disordered" evidence="1">
    <location>
        <begin position="262"/>
        <end position="285"/>
    </location>
</feature>
<gene>
    <name evidence="2" type="ORF">EVAR_85451_1</name>
</gene>
<organism evidence="2 3">
    <name type="scientific">Eumeta variegata</name>
    <name type="common">Bagworm moth</name>
    <name type="synonym">Eumeta japonica</name>
    <dbReference type="NCBI Taxonomy" id="151549"/>
    <lineage>
        <taxon>Eukaryota</taxon>
        <taxon>Metazoa</taxon>
        <taxon>Ecdysozoa</taxon>
        <taxon>Arthropoda</taxon>
        <taxon>Hexapoda</taxon>
        <taxon>Insecta</taxon>
        <taxon>Pterygota</taxon>
        <taxon>Neoptera</taxon>
        <taxon>Endopterygota</taxon>
        <taxon>Lepidoptera</taxon>
        <taxon>Glossata</taxon>
        <taxon>Ditrysia</taxon>
        <taxon>Tineoidea</taxon>
        <taxon>Psychidae</taxon>
        <taxon>Oiketicinae</taxon>
        <taxon>Eumeta</taxon>
    </lineage>
</organism>
<comment type="caution">
    <text evidence="2">The sequence shown here is derived from an EMBL/GenBank/DDBJ whole genome shotgun (WGS) entry which is preliminary data.</text>
</comment>
<feature type="compositionally biased region" description="Basic and acidic residues" evidence="1">
    <location>
        <begin position="273"/>
        <end position="285"/>
    </location>
</feature>
<accession>A0A4C1WIJ6</accession>
<evidence type="ECO:0000313" key="3">
    <source>
        <dbReference type="Proteomes" id="UP000299102"/>
    </source>
</evidence>
<evidence type="ECO:0000313" key="2">
    <source>
        <dbReference type="EMBL" id="GBP51238.1"/>
    </source>
</evidence>
<name>A0A4C1WIJ6_EUMVA</name>
<reference evidence="2 3" key="1">
    <citation type="journal article" date="2019" name="Commun. Biol.">
        <title>The bagworm genome reveals a unique fibroin gene that provides high tensile strength.</title>
        <authorList>
            <person name="Kono N."/>
            <person name="Nakamura H."/>
            <person name="Ohtoshi R."/>
            <person name="Tomita M."/>
            <person name="Numata K."/>
            <person name="Arakawa K."/>
        </authorList>
    </citation>
    <scope>NUCLEOTIDE SEQUENCE [LARGE SCALE GENOMIC DNA]</scope>
</reference>
<dbReference type="Proteomes" id="UP000299102">
    <property type="component" value="Unassembled WGS sequence"/>
</dbReference>
<feature type="compositionally biased region" description="Basic and acidic residues" evidence="1">
    <location>
        <begin position="7"/>
        <end position="16"/>
    </location>
</feature>
<sequence length="346" mass="38004">MGLRSGSEMRAERELPILKSGTEPQVESAVESGMKSRTRQCCARGRPIIVEWERDARHSAGLSLVRSGNIFDVHVGEAAGELIKDKQIYSIPSRVPRARARSQRQTSCKPFDLGSLLDSVLIIPTGLYYGARSNIRRRRVRAVFAQPNELFASCRTDAPSKTNCFNLRGAKTKGRCGLINGGSRRAGVGGGRRGRGGSRPNAVAGFVLEALTKSSGRQKRKRFSARPRPPARIVASYRPKKFGRYLVPCRFVGLGPAAIKSGSSAARGNAAETRTDRVRAERSDRDVRARRPKVIVQLNELRYCARDGRRGGARALQRCRRPAALRRNGLCAFSAAVRRRPSLTPA</sequence>
<evidence type="ECO:0000256" key="1">
    <source>
        <dbReference type="SAM" id="MobiDB-lite"/>
    </source>
</evidence>